<protein>
    <recommendedName>
        <fullName evidence="2">Anti-sigma-W factor RsiW</fullName>
    </recommendedName>
</protein>
<dbReference type="Pfam" id="PF15525">
    <property type="entry name" value="DUF4652"/>
    <property type="match status" value="1"/>
</dbReference>
<dbReference type="InterPro" id="IPR041916">
    <property type="entry name" value="Anti_sigma_zinc_sf"/>
</dbReference>
<evidence type="ECO:0000313" key="6">
    <source>
        <dbReference type="Proteomes" id="UP000031366"/>
    </source>
</evidence>
<dbReference type="Gene3D" id="1.10.10.1320">
    <property type="entry name" value="Anti-sigma factor, zinc-finger domain"/>
    <property type="match status" value="1"/>
</dbReference>
<dbReference type="GO" id="GO:0008270">
    <property type="term" value="F:zinc ion binding"/>
    <property type="evidence" value="ECO:0007669"/>
    <property type="project" value="UniProtKB-KW"/>
</dbReference>
<accession>A0A0C1QVC6</accession>
<evidence type="ECO:0000313" key="5">
    <source>
        <dbReference type="EMBL" id="KIE44952.1"/>
    </source>
</evidence>
<gene>
    <name evidence="5" type="ORF">U732_227</name>
</gene>
<dbReference type="STRING" id="29341.RSJ17_03945"/>
<dbReference type="Proteomes" id="UP000031366">
    <property type="component" value="Unassembled WGS sequence"/>
</dbReference>
<keyword evidence="5" id="KW-0479">Metal-binding</keyword>
<keyword evidence="3" id="KW-0812">Transmembrane</keyword>
<dbReference type="InterPro" id="IPR028102">
    <property type="entry name" value="DUF4652"/>
</dbReference>
<evidence type="ECO:0000256" key="3">
    <source>
        <dbReference type="SAM" id="Phobius"/>
    </source>
</evidence>
<dbReference type="EMBL" id="AYSO01000020">
    <property type="protein sequence ID" value="KIE44952.1"/>
    <property type="molecule type" value="Genomic_DNA"/>
</dbReference>
<keyword evidence="3" id="KW-1133">Transmembrane helix</keyword>
<dbReference type="InterPro" id="IPR027383">
    <property type="entry name" value="Znf_put"/>
</dbReference>
<dbReference type="Gene3D" id="2.40.128.660">
    <property type="entry name" value="Uncharacterised protein PF15525, DUF4652"/>
    <property type="match status" value="1"/>
</dbReference>
<keyword evidence="5" id="KW-0862">Zinc</keyword>
<keyword evidence="6" id="KW-1185">Reference proteome</keyword>
<sequence>MMNCDLFKNKILEYIHGTLSEDDDREMENHISNCESCRSLYEEELALEDAFTDVFSIDGIEFKSSKETIMNSIDKNKYKNTINNKLHYSFKKHSKKYMGVAAALLIGIFMIPVVFKGNSKKPEIMTKSAAEEYSSFQENSITEDSNIGNKESKDKSFKALENISLFNMNEVDLNKKLEFSTPWKTTVDGQFEAAIEGRGAYGKEEGIGTIFVKDLVNSKMYEFKLADETAQQSPLYIEWYDNKKLIVITGLGYGRLETGDKAILLNVKNNSYIPMYEAQNPRERLIAISPEGNNLRIKSIHYVDDILNKYEDKEKIIEDYTPGDLITIE</sequence>
<keyword evidence="3" id="KW-0472">Membrane</keyword>
<proteinExistence type="inferred from homology"/>
<reference evidence="5 6" key="1">
    <citation type="journal article" date="2015" name="Infect. Genet. Evol.">
        <title>Genomic sequences of six botulinum neurotoxin-producing strains representing three clostridial species illustrate the mobility and diversity of botulinum neurotoxin genes.</title>
        <authorList>
            <person name="Smith T.J."/>
            <person name="Hill K.K."/>
            <person name="Xie G."/>
            <person name="Foley B.T."/>
            <person name="Williamson C.H."/>
            <person name="Foster J.T."/>
            <person name="Johnson S.L."/>
            <person name="Chertkov O."/>
            <person name="Teshima H."/>
            <person name="Gibbons H.S."/>
            <person name="Johnsky L.A."/>
            <person name="Karavis M.A."/>
            <person name="Smith L.A."/>
        </authorList>
    </citation>
    <scope>NUCLEOTIDE SEQUENCE [LARGE SCALE GENOMIC DNA]</scope>
    <source>
        <strain evidence="5 6">CDC 2741</strain>
    </source>
</reference>
<comment type="similarity">
    <text evidence="1">Belongs to the zinc-associated anti-sigma factor (ZAS) superfamily. Anti-sigma-W factor family.</text>
</comment>
<dbReference type="AlphaFoldDB" id="A0A0C1QVC6"/>
<feature type="transmembrane region" description="Helical" evidence="3">
    <location>
        <begin position="97"/>
        <end position="115"/>
    </location>
</feature>
<evidence type="ECO:0000256" key="1">
    <source>
        <dbReference type="ARBA" id="ARBA00024353"/>
    </source>
</evidence>
<organism evidence="5 6">
    <name type="scientific">Clostridium argentinense CDC 2741</name>
    <dbReference type="NCBI Taxonomy" id="1418104"/>
    <lineage>
        <taxon>Bacteria</taxon>
        <taxon>Bacillati</taxon>
        <taxon>Bacillota</taxon>
        <taxon>Clostridia</taxon>
        <taxon>Eubacteriales</taxon>
        <taxon>Clostridiaceae</taxon>
        <taxon>Clostridium</taxon>
    </lineage>
</organism>
<feature type="domain" description="Putative zinc-finger" evidence="4">
    <location>
        <begin position="4"/>
        <end position="38"/>
    </location>
</feature>
<dbReference type="Pfam" id="PF13490">
    <property type="entry name" value="zf-HC2"/>
    <property type="match status" value="1"/>
</dbReference>
<evidence type="ECO:0000259" key="4">
    <source>
        <dbReference type="Pfam" id="PF13490"/>
    </source>
</evidence>
<name>A0A0C1QVC6_9CLOT</name>
<comment type="caution">
    <text evidence="5">The sequence shown here is derived from an EMBL/GenBank/DDBJ whole genome shotgun (WGS) entry which is preliminary data.</text>
</comment>
<keyword evidence="5" id="KW-0863">Zinc-finger</keyword>
<evidence type="ECO:0000256" key="2">
    <source>
        <dbReference type="ARBA" id="ARBA00024438"/>
    </source>
</evidence>